<sequence length="69" mass="8324">MMKPDIKEQLREWKQQHREATGYGKKKKRRQKAEKGKSERLSEREIKDLMGYYEPVFKRGKGGAWRNGR</sequence>
<gene>
    <name evidence="2" type="ORF">SB48_HM08orf06332</name>
</gene>
<feature type="compositionally biased region" description="Basic and acidic residues" evidence="1">
    <location>
        <begin position="33"/>
        <end position="42"/>
    </location>
</feature>
<evidence type="ECO:0008006" key="4">
    <source>
        <dbReference type="Google" id="ProtNLM"/>
    </source>
</evidence>
<evidence type="ECO:0000256" key="1">
    <source>
        <dbReference type="SAM" id="MobiDB-lite"/>
    </source>
</evidence>
<protein>
    <recommendedName>
        <fullName evidence="4">Phage protein</fullName>
    </recommendedName>
</protein>
<dbReference type="EMBL" id="CP010525">
    <property type="protein sequence ID" value="AJO24797.1"/>
    <property type="molecule type" value="Genomic_DNA"/>
</dbReference>
<dbReference type="AlphaFoldDB" id="A0AAN0T8F8"/>
<proteinExistence type="predicted"/>
<evidence type="ECO:0000313" key="2">
    <source>
        <dbReference type="EMBL" id="AJO24797.1"/>
    </source>
</evidence>
<evidence type="ECO:0000313" key="3">
    <source>
        <dbReference type="Proteomes" id="UP000032024"/>
    </source>
</evidence>
<reference evidence="3" key="1">
    <citation type="submission" date="2015-01" db="EMBL/GenBank/DDBJ databases">
        <title>Comparative genome analysis of Bacillus coagulans HM-08, Clostridium butyricum HM-68, Bacillus subtilis HM-66 and Bacillus paralicheniformis BL-09.</title>
        <authorList>
            <person name="Zhang H."/>
        </authorList>
    </citation>
    <scope>NUCLEOTIDE SEQUENCE [LARGE SCALE GENOMIC DNA]</scope>
    <source>
        <strain evidence="3">HM-08</strain>
    </source>
</reference>
<feature type="compositionally biased region" description="Basic and acidic residues" evidence="1">
    <location>
        <begin position="1"/>
        <end position="20"/>
    </location>
</feature>
<dbReference type="Proteomes" id="UP000032024">
    <property type="component" value="Chromosome"/>
</dbReference>
<organism evidence="2 3">
    <name type="scientific">Heyndrickxia coagulans</name>
    <name type="common">Weizmannia coagulans</name>
    <dbReference type="NCBI Taxonomy" id="1398"/>
    <lineage>
        <taxon>Bacteria</taxon>
        <taxon>Bacillati</taxon>
        <taxon>Bacillota</taxon>
        <taxon>Bacilli</taxon>
        <taxon>Bacillales</taxon>
        <taxon>Bacillaceae</taxon>
        <taxon>Heyndrickxia</taxon>
    </lineage>
</organism>
<feature type="region of interest" description="Disordered" evidence="1">
    <location>
        <begin position="1"/>
        <end position="42"/>
    </location>
</feature>
<keyword evidence="3" id="KW-1185">Reference proteome</keyword>
<accession>A0AAN0T8F8</accession>
<name>A0AAN0T8F8_HEYCO</name>